<dbReference type="RefSeq" id="WP_021450476.1">
    <property type="nucleotide sequence ID" value="NZ_CANUIE010000006.1"/>
</dbReference>
<dbReference type="PANTHER" id="PTHR43861">
    <property type="entry name" value="TRANS-ACONITATE 2-METHYLTRANSFERASE-RELATED"/>
    <property type="match status" value="1"/>
</dbReference>
<protein>
    <submittedName>
        <fullName evidence="1">Class I SAM-dependent methyltransferase</fullName>
    </submittedName>
</protein>
<dbReference type="AlphaFoldDB" id="A0A7Y0X6T2"/>
<gene>
    <name evidence="1" type="ORF">HKB21_17090</name>
</gene>
<dbReference type="InterPro" id="IPR013216">
    <property type="entry name" value="Methyltransf_11"/>
</dbReference>
<evidence type="ECO:0000313" key="2">
    <source>
        <dbReference type="Proteomes" id="UP000555836"/>
    </source>
</evidence>
<name>A0A7Y0X6T2_VIBPH</name>
<dbReference type="EMBL" id="JABCLD010001806">
    <property type="protein sequence ID" value="NMU27320.1"/>
    <property type="molecule type" value="Genomic_DNA"/>
</dbReference>
<dbReference type="CDD" id="cd02440">
    <property type="entry name" value="AdoMet_MTases"/>
    <property type="match status" value="1"/>
</dbReference>
<dbReference type="Gene3D" id="3.40.50.150">
    <property type="entry name" value="Vaccinia Virus protein VP39"/>
    <property type="match status" value="1"/>
</dbReference>
<dbReference type="GO" id="GO:0032259">
    <property type="term" value="P:methylation"/>
    <property type="evidence" value="ECO:0007669"/>
    <property type="project" value="UniProtKB-KW"/>
</dbReference>
<comment type="caution">
    <text evidence="1">The sequence shown here is derived from an EMBL/GenBank/DDBJ whole genome shotgun (WGS) entry which is preliminary data.</text>
</comment>
<reference evidence="1 2" key="1">
    <citation type="submission" date="2020-04" db="EMBL/GenBank/DDBJ databases">
        <title>Whole-genome sequencing of Vibrio spp. from China reveals different genetic environments of blaCTX-M-14 among diverse lineages.</title>
        <authorList>
            <person name="Zheng Z."/>
            <person name="Ye L."/>
            <person name="Chen S."/>
        </authorList>
    </citation>
    <scope>NUCLEOTIDE SEQUENCE [LARGE SCALE GENOMIC DNA]</scope>
    <source>
        <strain evidence="1 2">Vb0574</strain>
    </source>
</reference>
<evidence type="ECO:0000313" key="1">
    <source>
        <dbReference type="EMBL" id="NMU27320.1"/>
    </source>
</evidence>
<proteinExistence type="predicted"/>
<dbReference type="SUPFAM" id="SSF53335">
    <property type="entry name" value="S-adenosyl-L-methionine-dependent methyltransferases"/>
    <property type="match status" value="1"/>
</dbReference>
<sequence>MKTNRQEKQEFYSDSETVKKYEELRFSNAGGQFVHQSEVSLFSKFLNICSLRESILDIPCGTGRMLPTITASGFKQVYAADYSDEMLAVCNENPLFLKAHFSKQDIYSTTYPKQQFSVVLSSRFLFHCDDQDRLFSEFERLIAPEGYLIFDSLRWSPRTWTRLFSEQLGGDVYTNSTSSIYKLADAHGFEVIDSQVILLFPSFVYNFIPGILMRPLIWLESIWPSLLKTKQVWILKKR</sequence>
<keyword evidence="1" id="KW-0489">Methyltransferase</keyword>
<dbReference type="Pfam" id="PF08241">
    <property type="entry name" value="Methyltransf_11"/>
    <property type="match status" value="1"/>
</dbReference>
<dbReference type="Proteomes" id="UP000555836">
    <property type="component" value="Unassembled WGS sequence"/>
</dbReference>
<keyword evidence="1" id="KW-0808">Transferase</keyword>
<organism evidence="1 2">
    <name type="scientific">Vibrio parahaemolyticus</name>
    <dbReference type="NCBI Taxonomy" id="670"/>
    <lineage>
        <taxon>Bacteria</taxon>
        <taxon>Pseudomonadati</taxon>
        <taxon>Pseudomonadota</taxon>
        <taxon>Gammaproteobacteria</taxon>
        <taxon>Vibrionales</taxon>
        <taxon>Vibrionaceae</taxon>
        <taxon>Vibrio</taxon>
    </lineage>
</organism>
<dbReference type="PANTHER" id="PTHR43861:SF1">
    <property type="entry name" value="TRANS-ACONITATE 2-METHYLTRANSFERASE"/>
    <property type="match status" value="1"/>
</dbReference>
<accession>A0A7Y0X6T2</accession>
<dbReference type="InterPro" id="IPR029063">
    <property type="entry name" value="SAM-dependent_MTases_sf"/>
</dbReference>
<dbReference type="GO" id="GO:0008757">
    <property type="term" value="F:S-adenosylmethionine-dependent methyltransferase activity"/>
    <property type="evidence" value="ECO:0007669"/>
    <property type="project" value="InterPro"/>
</dbReference>